<dbReference type="AlphaFoldDB" id="A0A078R1N2"/>
<evidence type="ECO:0000313" key="2">
    <source>
        <dbReference type="EMBL" id="KDS27812.1"/>
    </source>
</evidence>
<feature type="transmembrane region" description="Helical" evidence="1">
    <location>
        <begin position="69"/>
        <end position="89"/>
    </location>
</feature>
<feature type="transmembrane region" description="Helical" evidence="1">
    <location>
        <begin position="12"/>
        <end position="33"/>
    </location>
</feature>
<evidence type="ECO:0000256" key="1">
    <source>
        <dbReference type="SAM" id="Phobius"/>
    </source>
</evidence>
<feature type="transmembrane region" description="Helical" evidence="1">
    <location>
        <begin position="168"/>
        <end position="192"/>
    </location>
</feature>
<feature type="transmembrane region" description="Helical" evidence="1">
    <location>
        <begin position="135"/>
        <end position="156"/>
    </location>
</feature>
<organism evidence="2 3">
    <name type="scientific">Phocaeicola vulgatus str. 3775 SL</name>
    <name type="common">B</name>
    <name type="synonym">iv</name>
    <dbReference type="NCBI Taxonomy" id="1339350"/>
    <lineage>
        <taxon>Bacteria</taxon>
        <taxon>Pseudomonadati</taxon>
        <taxon>Bacteroidota</taxon>
        <taxon>Bacteroidia</taxon>
        <taxon>Bacteroidales</taxon>
        <taxon>Bacteroidaceae</taxon>
        <taxon>Phocaeicola</taxon>
    </lineage>
</organism>
<keyword evidence="1" id="KW-0472">Membrane</keyword>
<dbReference type="PATRIC" id="fig|1339350.3.peg.3333"/>
<reference evidence="2 3" key="1">
    <citation type="submission" date="2014-04" db="EMBL/GenBank/DDBJ databases">
        <authorList>
            <person name="Sears C."/>
            <person name="Carroll K."/>
            <person name="Sack B.R."/>
            <person name="Qadri F."/>
            <person name="Myers L.L."/>
            <person name="Chung G.-T."/>
            <person name="Escheverria P."/>
            <person name="Fraser C.M."/>
            <person name="Sadzewicz L."/>
            <person name="Shefchek K.A."/>
            <person name="Tallon L."/>
            <person name="Das S.P."/>
            <person name="Daugherty S."/>
            <person name="Mongodin E.F."/>
        </authorList>
    </citation>
    <scope>NUCLEOTIDE SEQUENCE [LARGE SCALE GENOMIC DNA]</scope>
    <source>
        <strain evidence="3">3775 SL(B) 10 (iv)</strain>
    </source>
</reference>
<sequence length="207" mass="23698">MFCFISLKIKNEWLRGVLVFGIGGIGVLLGTYHLFLPCYIDSAMSALPFFYCGYLLKKTPLLYPNIYDKYNALWIVLFYGVALCIARWFDDPYIHFSTNSIIGNWILGIILSLSDVMAVLFLCKTIKHIPFVSYFGRYSIIPLCTHHLVYLPLKYILIRFNISGGGGILPIFTILICWACIPLCLKLIPWFIAQKDLLPNPMPIRTK</sequence>
<dbReference type="EMBL" id="JNHI01000028">
    <property type="protein sequence ID" value="KDS27812.1"/>
    <property type="molecule type" value="Genomic_DNA"/>
</dbReference>
<keyword evidence="1" id="KW-1133">Transmembrane helix</keyword>
<feature type="transmembrane region" description="Helical" evidence="1">
    <location>
        <begin position="101"/>
        <end position="123"/>
    </location>
</feature>
<evidence type="ECO:0000313" key="3">
    <source>
        <dbReference type="Proteomes" id="UP000028134"/>
    </source>
</evidence>
<accession>A0A078R1N2</accession>
<gene>
    <name evidence="2" type="ORF">M097_3495</name>
</gene>
<comment type="caution">
    <text evidence="2">The sequence shown here is derived from an EMBL/GenBank/DDBJ whole genome shotgun (WGS) entry which is preliminary data.</text>
</comment>
<protein>
    <submittedName>
        <fullName evidence="2">Putative membrane protein</fullName>
    </submittedName>
</protein>
<keyword evidence="1" id="KW-0812">Transmembrane</keyword>
<name>A0A078R1N2_PHOVU</name>
<dbReference type="Proteomes" id="UP000028134">
    <property type="component" value="Unassembled WGS sequence"/>
</dbReference>
<proteinExistence type="predicted"/>